<dbReference type="Proteomes" id="UP000521748">
    <property type="component" value="Unassembled WGS sequence"/>
</dbReference>
<proteinExistence type="predicted"/>
<sequence>MQSGRDTTAVQATRVSKGVLGVYLAVAVFLFLIGPGILLLPDDPGDSEAGTIGAIIGGVIGCFFGVIILITAAVGRDEDKQLTKYGVPASAEIEHIKLASSGEESNNLMILKLQISGSGFETFEATAEKDRDDSWRIGDHLVAIVVPATRLFDLP</sequence>
<dbReference type="RefSeq" id="WP_179387716.1">
    <property type="nucleotide sequence ID" value="NZ_JACBYQ010000001.1"/>
</dbReference>
<feature type="transmembrane region" description="Helical" evidence="1">
    <location>
        <begin position="52"/>
        <end position="74"/>
    </location>
</feature>
<reference evidence="2 3" key="1">
    <citation type="submission" date="2020-07" db="EMBL/GenBank/DDBJ databases">
        <title>Sequencing the genomes of 1000 actinobacteria strains.</title>
        <authorList>
            <person name="Klenk H.-P."/>
        </authorList>
    </citation>
    <scope>NUCLEOTIDE SEQUENCE [LARGE SCALE GENOMIC DNA]</scope>
    <source>
        <strain evidence="2 3">DSM 102047</strain>
    </source>
</reference>
<keyword evidence="1" id="KW-1133">Transmembrane helix</keyword>
<feature type="transmembrane region" description="Helical" evidence="1">
    <location>
        <begin position="20"/>
        <end position="40"/>
    </location>
</feature>
<keyword evidence="1" id="KW-0472">Membrane</keyword>
<dbReference type="AlphaFoldDB" id="A0A7Y9LQS6"/>
<name>A0A7Y9LQS6_9MICC</name>
<evidence type="ECO:0000256" key="1">
    <source>
        <dbReference type="SAM" id="Phobius"/>
    </source>
</evidence>
<dbReference type="EMBL" id="JACBYQ010000001">
    <property type="protein sequence ID" value="NYE93869.1"/>
    <property type="molecule type" value="Genomic_DNA"/>
</dbReference>
<accession>A0A7Y9LQS6</accession>
<comment type="caution">
    <text evidence="2">The sequence shown here is derived from an EMBL/GenBank/DDBJ whole genome shotgun (WGS) entry which is preliminary data.</text>
</comment>
<evidence type="ECO:0000313" key="2">
    <source>
        <dbReference type="EMBL" id="NYE93869.1"/>
    </source>
</evidence>
<protein>
    <submittedName>
        <fullName evidence="2">Uncharacterized protein</fullName>
    </submittedName>
</protein>
<organism evidence="2 3">
    <name type="scientific">Psychromicrobium silvestre</name>
    <dbReference type="NCBI Taxonomy" id="1645614"/>
    <lineage>
        <taxon>Bacteria</taxon>
        <taxon>Bacillati</taxon>
        <taxon>Actinomycetota</taxon>
        <taxon>Actinomycetes</taxon>
        <taxon>Micrococcales</taxon>
        <taxon>Micrococcaceae</taxon>
        <taxon>Psychromicrobium</taxon>
    </lineage>
</organism>
<evidence type="ECO:0000313" key="3">
    <source>
        <dbReference type="Proteomes" id="UP000521748"/>
    </source>
</evidence>
<keyword evidence="3" id="KW-1185">Reference proteome</keyword>
<keyword evidence="1" id="KW-0812">Transmembrane</keyword>
<gene>
    <name evidence="2" type="ORF">FHU41_000090</name>
</gene>